<evidence type="ECO:0000313" key="1">
    <source>
        <dbReference type="EMBL" id="MBX38143.1"/>
    </source>
</evidence>
<reference evidence="1" key="1">
    <citation type="submission" date="2018-02" db="EMBL/GenBank/DDBJ databases">
        <title>Rhizophora mucronata_Transcriptome.</title>
        <authorList>
            <person name="Meera S.P."/>
            <person name="Sreeshan A."/>
            <person name="Augustine A."/>
        </authorList>
    </citation>
    <scope>NUCLEOTIDE SEQUENCE</scope>
    <source>
        <tissue evidence="1">Leaf</tissue>
    </source>
</reference>
<sequence>MPQNNNQNPSLPIYEKKLQTVLIQETIQIKDTSLN</sequence>
<organism evidence="1">
    <name type="scientific">Rhizophora mucronata</name>
    <name type="common">Asiatic mangrove</name>
    <dbReference type="NCBI Taxonomy" id="61149"/>
    <lineage>
        <taxon>Eukaryota</taxon>
        <taxon>Viridiplantae</taxon>
        <taxon>Streptophyta</taxon>
        <taxon>Embryophyta</taxon>
        <taxon>Tracheophyta</taxon>
        <taxon>Spermatophyta</taxon>
        <taxon>Magnoliopsida</taxon>
        <taxon>eudicotyledons</taxon>
        <taxon>Gunneridae</taxon>
        <taxon>Pentapetalae</taxon>
        <taxon>rosids</taxon>
        <taxon>fabids</taxon>
        <taxon>Malpighiales</taxon>
        <taxon>Rhizophoraceae</taxon>
        <taxon>Rhizophora</taxon>
    </lineage>
</organism>
<dbReference type="EMBL" id="GGEC01057659">
    <property type="protein sequence ID" value="MBX38143.1"/>
    <property type="molecule type" value="Transcribed_RNA"/>
</dbReference>
<name>A0A2P2N6R1_RHIMU</name>
<protein>
    <submittedName>
        <fullName evidence="1">Uncharacterized protein</fullName>
    </submittedName>
</protein>
<proteinExistence type="predicted"/>
<dbReference type="AlphaFoldDB" id="A0A2P2N6R1"/>
<accession>A0A2P2N6R1</accession>